<accession>A0A0B2WJH2</accession>
<dbReference type="OrthoDB" id="366390at2759"/>
<feature type="region of interest" description="Disordered" evidence="1">
    <location>
        <begin position="52"/>
        <end position="106"/>
    </location>
</feature>
<dbReference type="GeneID" id="63742542"/>
<dbReference type="AlphaFoldDB" id="A0A0B2WJH2"/>
<sequence length="106" mass="11428">MARNEIVRCDLVCSRGGRSYKSTATKQKAHTKKTGCPWKAKAVFCNQHNHEAATPEPLGFPEACDEEGSDADNEDEFENGSRPETEASAALQVAGVSDSTLRLTGD</sequence>
<dbReference type="Proteomes" id="UP000030816">
    <property type="component" value="Unassembled WGS sequence"/>
</dbReference>
<dbReference type="RefSeq" id="XP_040675144.1">
    <property type="nucleotide sequence ID" value="XM_040826885.1"/>
</dbReference>
<dbReference type="EMBL" id="AZHE01000042">
    <property type="protein sequence ID" value="KHN94078.1"/>
    <property type="molecule type" value="Genomic_DNA"/>
</dbReference>
<feature type="compositionally biased region" description="Acidic residues" evidence="1">
    <location>
        <begin position="63"/>
        <end position="78"/>
    </location>
</feature>
<protein>
    <recommendedName>
        <fullName evidence="4">Transcription factor, FAR1-related protein</fullName>
    </recommendedName>
</protein>
<name>A0A0B2WJH2_METAS</name>
<evidence type="ECO:0000256" key="1">
    <source>
        <dbReference type="SAM" id="MobiDB-lite"/>
    </source>
</evidence>
<evidence type="ECO:0000313" key="2">
    <source>
        <dbReference type="EMBL" id="KHN94078.1"/>
    </source>
</evidence>
<reference evidence="2 3" key="1">
    <citation type="journal article" date="2014" name="Proc. Natl. Acad. Sci. U.S.A.">
        <title>Trajectory and genomic determinants of fungal-pathogen speciation and host adaptation.</title>
        <authorList>
            <person name="Hu X."/>
            <person name="Xiao G."/>
            <person name="Zheng P."/>
            <person name="Shang Y."/>
            <person name="Su Y."/>
            <person name="Zhang X."/>
            <person name="Liu X."/>
            <person name="Zhan S."/>
            <person name="St Leger R.J."/>
            <person name="Wang C."/>
        </authorList>
    </citation>
    <scope>NUCLEOTIDE SEQUENCE [LARGE SCALE GENOMIC DNA]</scope>
    <source>
        <strain evidence="2 3">ARSEF 1941</strain>
    </source>
</reference>
<evidence type="ECO:0000313" key="3">
    <source>
        <dbReference type="Proteomes" id="UP000030816"/>
    </source>
</evidence>
<dbReference type="HOGENOM" id="CLU_2223837_0_0_1"/>
<comment type="caution">
    <text evidence="2">The sequence shown here is derived from an EMBL/GenBank/DDBJ whole genome shotgun (WGS) entry which is preliminary data.</text>
</comment>
<organism evidence="2 3">
    <name type="scientific">Metarhizium album (strain ARSEF 1941)</name>
    <dbReference type="NCBI Taxonomy" id="1081103"/>
    <lineage>
        <taxon>Eukaryota</taxon>
        <taxon>Fungi</taxon>
        <taxon>Dikarya</taxon>
        <taxon>Ascomycota</taxon>
        <taxon>Pezizomycotina</taxon>
        <taxon>Sordariomycetes</taxon>
        <taxon>Hypocreomycetidae</taxon>
        <taxon>Hypocreales</taxon>
        <taxon>Clavicipitaceae</taxon>
        <taxon>Metarhizium</taxon>
    </lineage>
</organism>
<proteinExistence type="predicted"/>
<feature type="compositionally biased region" description="Polar residues" evidence="1">
    <location>
        <begin position="97"/>
        <end position="106"/>
    </location>
</feature>
<keyword evidence="3" id="KW-1185">Reference proteome</keyword>
<gene>
    <name evidence="2" type="ORF">MAM_08087</name>
</gene>
<evidence type="ECO:0008006" key="4">
    <source>
        <dbReference type="Google" id="ProtNLM"/>
    </source>
</evidence>